<proteinExistence type="predicted"/>
<name>A0A1S3EI57_CICAR</name>
<gene>
    <name evidence="4" type="primary">LOC101493401</name>
</gene>
<feature type="domain" description="Putative plant transposon protein" evidence="2">
    <location>
        <begin position="120"/>
        <end position="309"/>
    </location>
</feature>
<feature type="region of interest" description="Disordered" evidence="1">
    <location>
        <begin position="429"/>
        <end position="570"/>
    </location>
</feature>
<dbReference type="InterPro" id="IPR046796">
    <property type="entry name" value="Transposase_32_dom"/>
</dbReference>
<protein>
    <submittedName>
        <fullName evidence="4">Uncharacterized protein LOC101493401 isoform X1</fullName>
    </submittedName>
</protein>
<feature type="compositionally biased region" description="Low complexity" evidence="1">
    <location>
        <begin position="495"/>
        <end position="507"/>
    </location>
</feature>
<organism evidence="3 4">
    <name type="scientific">Cicer arietinum</name>
    <name type="common">Chickpea</name>
    <name type="synonym">Garbanzo</name>
    <dbReference type="NCBI Taxonomy" id="3827"/>
    <lineage>
        <taxon>Eukaryota</taxon>
        <taxon>Viridiplantae</taxon>
        <taxon>Streptophyta</taxon>
        <taxon>Embryophyta</taxon>
        <taxon>Tracheophyta</taxon>
        <taxon>Spermatophyta</taxon>
        <taxon>Magnoliopsida</taxon>
        <taxon>eudicotyledons</taxon>
        <taxon>Gunneridae</taxon>
        <taxon>Pentapetalae</taxon>
        <taxon>rosids</taxon>
        <taxon>fabids</taxon>
        <taxon>Fabales</taxon>
        <taxon>Fabaceae</taxon>
        <taxon>Papilionoideae</taxon>
        <taxon>50 kb inversion clade</taxon>
        <taxon>NPAAA clade</taxon>
        <taxon>Hologalegina</taxon>
        <taxon>IRL clade</taxon>
        <taxon>Cicereae</taxon>
        <taxon>Cicer</taxon>
    </lineage>
</organism>
<feature type="compositionally biased region" description="Basic and acidic residues" evidence="1">
    <location>
        <begin position="440"/>
        <end position="449"/>
    </location>
</feature>
<evidence type="ECO:0000256" key="1">
    <source>
        <dbReference type="SAM" id="MobiDB-lite"/>
    </source>
</evidence>
<dbReference type="Proteomes" id="UP000087171">
    <property type="component" value="Unplaced"/>
</dbReference>
<feature type="compositionally biased region" description="Polar residues" evidence="1">
    <location>
        <begin position="559"/>
        <end position="570"/>
    </location>
</feature>
<evidence type="ECO:0000313" key="4">
    <source>
        <dbReference type="RefSeq" id="XP_012575515.1"/>
    </source>
</evidence>
<evidence type="ECO:0000259" key="2">
    <source>
        <dbReference type="Pfam" id="PF20167"/>
    </source>
</evidence>
<dbReference type="OrthoDB" id="1436991at2759"/>
<dbReference type="Pfam" id="PF20167">
    <property type="entry name" value="Transposase_32"/>
    <property type="match status" value="1"/>
</dbReference>
<keyword evidence="3" id="KW-1185">Reference proteome</keyword>
<reference evidence="4" key="1">
    <citation type="submission" date="2025-08" db="UniProtKB">
        <authorList>
            <consortium name="RefSeq"/>
        </authorList>
    </citation>
    <scope>IDENTIFICATION</scope>
    <source>
        <tissue evidence="4">Etiolated seedlings</tissue>
    </source>
</reference>
<evidence type="ECO:0000313" key="3">
    <source>
        <dbReference type="Proteomes" id="UP000087171"/>
    </source>
</evidence>
<sequence>MVMIIIDPPKPFNPPIFLHSNHFTFLILHLLPFLPHSATTTITLPTPSTLNQTMRLKYGVDKYNMPPEGFTFPKFINKQTQNKHDNLIKHRNFHLELGFSLNNNEPLYGLPIKLASTIDKHNWKTFVNHSGNPYASIVREFYSCILERKQNFVLVRGVRVCFTPKTLNFHFNLIKDLKCNDNDVVDEYQCLKNTVSDEKLNSIMKTLTVRGTNWKTEKGKNVWKIPFLALKAIPKVWYRLICTKLLPNSNFQSVDKDRLLLLYCVVEGFSINVGKIIYDEIIACAFKKKKKERLLFPSLISDLCVRNGVRVEDDDEVVINREAIGLCDLERFFEDEDMDSKREGFVGTEEEHFVGTEEERFVGTEEERFVGTEKEQFVGGDEAFVRSVIFQHMQQTKEFWGFFKEVFNYERKMFELNFEKKVMNPPKFPDEILQPFMTDPMHEKGKNQDTGEPGLNSFVQGGDDEDSEEKEGSDKEMSDVEYDWSPSSPPPPQSPTKANTKTKTTPNVSVMRNKKKRSSVDINTNDSKHDGNGNEEDVIGVEEAQPVGKGKKRYKTTVGRRTSSRLSAKN</sequence>
<dbReference type="RefSeq" id="XP_012575515.1">
    <property type="nucleotide sequence ID" value="XM_012720061.2"/>
</dbReference>
<accession>A0A1S3EI57</accession>
<dbReference type="AlphaFoldDB" id="A0A1S3EI57"/>